<gene>
    <name evidence="1" type="ORF">GMLC_19720</name>
</gene>
<dbReference type="Proteomes" id="UP000587586">
    <property type="component" value="Unassembled WGS sequence"/>
</dbReference>
<keyword evidence="1" id="KW-0418">Kinase</keyword>
<dbReference type="Gene3D" id="3.20.20.410">
    <property type="entry name" value="Protein of unknown function UPF0759"/>
    <property type="match status" value="1"/>
</dbReference>
<name>A0A6V8NA39_9BACT</name>
<dbReference type="SUPFAM" id="SSF117396">
    <property type="entry name" value="TM1631-like"/>
    <property type="match status" value="1"/>
</dbReference>
<dbReference type="InterPro" id="IPR036520">
    <property type="entry name" value="UPF0759_sf"/>
</dbReference>
<dbReference type="PANTHER" id="PTHR30348">
    <property type="entry name" value="UNCHARACTERIZED PROTEIN YECE"/>
    <property type="match status" value="1"/>
</dbReference>
<dbReference type="PANTHER" id="PTHR30348:SF4">
    <property type="entry name" value="DUF72 DOMAIN-CONTAINING PROTEIN"/>
    <property type="match status" value="1"/>
</dbReference>
<keyword evidence="2" id="KW-1185">Reference proteome</keyword>
<evidence type="ECO:0000313" key="1">
    <source>
        <dbReference type="EMBL" id="GFO68393.1"/>
    </source>
</evidence>
<dbReference type="EMBL" id="BLXZ01000003">
    <property type="protein sequence ID" value="GFO68393.1"/>
    <property type="molecule type" value="Genomic_DNA"/>
</dbReference>
<dbReference type="RefSeq" id="WP_183360921.1">
    <property type="nucleotide sequence ID" value="NZ_BLXZ01000003.1"/>
</dbReference>
<dbReference type="Pfam" id="PF01904">
    <property type="entry name" value="DUF72"/>
    <property type="match status" value="1"/>
</dbReference>
<proteinExistence type="predicted"/>
<evidence type="ECO:0000313" key="2">
    <source>
        <dbReference type="Proteomes" id="UP000587586"/>
    </source>
</evidence>
<dbReference type="InterPro" id="IPR002763">
    <property type="entry name" value="DUF72"/>
</dbReference>
<sequence>MNLYVGTSGFSYTQWKGAFYPQDLPEKQMLKYYGERFATVEINNTFHRMPKPELLEGWAAQVPASFRFALKAPQRITHWQRLRETEEAVSYFLGVAGVLRERLGPVLFQLPPDFARDLPLLRGFLRSVPLNYFRVAFEFRHRSWLDEEVYALLRDKGIALCVADGETDFEVPLLASAPWGYLRLRRADYDAVQLKGWLERIRSVGWSEVFVFFKHEEEAKGPQLADELLELAAGSGDG</sequence>
<protein>
    <submittedName>
        <fullName evidence="1">Histidine kinase</fullName>
    </submittedName>
</protein>
<reference evidence="2" key="1">
    <citation type="submission" date="2020-06" db="EMBL/GenBank/DDBJ databases">
        <title>Draft genomic sequecing of Geomonas sp. Red745.</title>
        <authorList>
            <person name="Itoh H."/>
            <person name="Xu Z.X."/>
            <person name="Ushijima N."/>
            <person name="Masuda Y."/>
            <person name="Shiratori Y."/>
            <person name="Senoo K."/>
        </authorList>
    </citation>
    <scope>NUCLEOTIDE SEQUENCE [LARGE SCALE GENOMIC DNA]</scope>
    <source>
        <strain evidence="2">Red745</strain>
    </source>
</reference>
<dbReference type="GO" id="GO:0016301">
    <property type="term" value="F:kinase activity"/>
    <property type="evidence" value="ECO:0007669"/>
    <property type="project" value="UniProtKB-KW"/>
</dbReference>
<organism evidence="1 2">
    <name type="scientific">Geomonas limicola</name>
    <dbReference type="NCBI Taxonomy" id="2740186"/>
    <lineage>
        <taxon>Bacteria</taxon>
        <taxon>Pseudomonadati</taxon>
        <taxon>Thermodesulfobacteriota</taxon>
        <taxon>Desulfuromonadia</taxon>
        <taxon>Geobacterales</taxon>
        <taxon>Geobacteraceae</taxon>
        <taxon>Geomonas</taxon>
    </lineage>
</organism>
<keyword evidence="1" id="KW-0808">Transferase</keyword>
<accession>A0A6V8NA39</accession>
<comment type="caution">
    <text evidence="1">The sequence shown here is derived from an EMBL/GenBank/DDBJ whole genome shotgun (WGS) entry which is preliminary data.</text>
</comment>
<dbReference type="AlphaFoldDB" id="A0A6V8NA39"/>